<protein>
    <submittedName>
        <fullName evidence="1">Uncharacterized protein</fullName>
    </submittedName>
</protein>
<evidence type="ECO:0000313" key="1">
    <source>
        <dbReference type="EMBL" id="BAY85402.1"/>
    </source>
</evidence>
<reference evidence="1 2" key="1">
    <citation type="submission" date="2017-06" db="EMBL/GenBank/DDBJ databases">
        <title>Genome sequencing of cyanobaciteial culture collection at National Institute for Environmental Studies (NIES).</title>
        <authorList>
            <person name="Hirose Y."/>
            <person name="Shimura Y."/>
            <person name="Fujisawa T."/>
            <person name="Nakamura Y."/>
            <person name="Kawachi M."/>
        </authorList>
    </citation>
    <scope>NUCLEOTIDE SEQUENCE [LARGE SCALE GENOMIC DNA]</scope>
    <source>
        <strain evidence="1 2">NIES-267</strain>
    </source>
</reference>
<gene>
    <name evidence="1" type="ORF">NIES267_49020</name>
</gene>
<dbReference type="Proteomes" id="UP000218418">
    <property type="component" value="Chromosome"/>
</dbReference>
<sequence>MTAALIKSRKFKQGVVCHGYITEVLCKKVDNNHNLKEREYKKTGMIPMYNYICDCRGVIIK</sequence>
<proteinExistence type="predicted"/>
<evidence type="ECO:0000313" key="2">
    <source>
        <dbReference type="Proteomes" id="UP000218418"/>
    </source>
</evidence>
<name>A0A1Z4LVZ2_9CYAN</name>
<dbReference type="EMBL" id="AP018227">
    <property type="protein sequence ID" value="BAY85402.1"/>
    <property type="molecule type" value="Genomic_DNA"/>
</dbReference>
<dbReference type="AlphaFoldDB" id="A0A1Z4LVZ2"/>
<organism evidence="1 2">
    <name type="scientific">Calothrix parasitica NIES-267</name>
    <dbReference type="NCBI Taxonomy" id="1973488"/>
    <lineage>
        <taxon>Bacteria</taxon>
        <taxon>Bacillati</taxon>
        <taxon>Cyanobacteriota</taxon>
        <taxon>Cyanophyceae</taxon>
        <taxon>Nostocales</taxon>
        <taxon>Calotrichaceae</taxon>
        <taxon>Calothrix</taxon>
    </lineage>
</organism>
<keyword evidence="2" id="KW-1185">Reference proteome</keyword>
<accession>A0A1Z4LVZ2</accession>